<name>A0ABX5YSI7_9PLAN</name>
<sequence length="238" mass="27144">MSISQSALLVVLIMINFSCSKNEADPQEAEARKLRSLELLKAENVPVIAHLPTIDTEANSTRRTTEEVAIRAMALCIVAVKGEGLEQEIIDRLINDFELMDAFTPREKKFLTDPNPDTHTKTQFVWRYEDYWVLLWALGYVDELKRPDSICDVETAISILRDKGRKQFIKNAKLRPQGELLDATDLIYRYHWAVVDARINQRPAPANLDGGVVMERHYVLNWLTGQGGQTWDDISTDT</sequence>
<dbReference type="Proteomes" id="UP000322887">
    <property type="component" value="Chromosome"/>
</dbReference>
<organism evidence="1 2">
    <name type="scientific">Gimesia maris</name>
    <dbReference type="NCBI Taxonomy" id="122"/>
    <lineage>
        <taxon>Bacteria</taxon>
        <taxon>Pseudomonadati</taxon>
        <taxon>Planctomycetota</taxon>
        <taxon>Planctomycetia</taxon>
        <taxon>Planctomycetales</taxon>
        <taxon>Planctomycetaceae</taxon>
        <taxon>Gimesia</taxon>
    </lineage>
</organism>
<reference evidence="1 2" key="1">
    <citation type="submission" date="2019-08" db="EMBL/GenBank/DDBJ databases">
        <title>Deep-cultivation of Planctomycetes and their phenomic and genomic characterization uncovers novel biology.</title>
        <authorList>
            <person name="Wiegand S."/>
            <person name="Jogler M."/>
            <person name="Boedeker C."/>
            <person name="Pinto D."/>
            <person name="Vollmers J."/>
            <person name="Rivas-Marin E."/>
            <person name="Kohn T."/>
            <person name="Peeters S.H."/>
            <person name="Heuer A."/>
            <person name="Rast P."/>
            <person name="Oberbeckmann S."/>
            <person name="Bunk B."/>
            <person name="Jeske O."/>
            <person name="Meyerdierks A."/>
            <person name="Storesund J.E."/>
            <person name="Kallscheuer N."/>
            <person name="Luecker S."/>
            <person name="Lage O.M."/>
            <person name="Pohl T."/>
            <person name="Merkel B.J."/>
            <person name="Hornburger P."/>
            <person name="Mueller R.-W."/>
            <person name="Bruemmer F."/>
            <person name="Labrenz M."/>
            <person name="Spormann A.M."/>
            <person name="Op den Camp H."/>
            <person name="Overmann J."/>
            <person name="Amann R."/>
            <person name="Jetten M.S.M."/>
            <person name="Mascher T."/>
            <person name="Medema M.H."/>
            <person name="Devos D.P."/>
            <person name="Kaster A.-K."/>
            <person name="Ovreas L."/>
            <person name="Rohde M."/>
            <person name="Galperin M.Y."/>
            <person name="Jogler C."/>
        </authorList>
    </citation>
    <scope>NUCLEOTIDE SEQUENCE [LARGE SCALE GENOMIC DNA]</scope>
    <source>
        <strain evidence="1 2">DSM 8797</strain>
    </source>
</reference>
<protein>
    <recommendedName>
        <fullName evidence="3">DUF4272 domain-containing protein</fullName>
    </recommendedName>
</protein>
<evidence type="ECO:0000313" key="1">
    <source>
        <dbReference type="EMBL" id="QEG18532.1"/>
    </source>
</evidence>
<proteinExistence type="predicted"/>
<evidence type="ECO:0000313" key="2">
    <source>
        <dbReference type="Proteomes" id="UP000322887"/>
    </source>
</evidence>
<dbReference type="InterPro" id="IPR025368">
    <property type="entry name" value="DUF4272"/>
</dbReference>
<keyword evidence="2" id="KW-1185">Reference proteome</keyword>
<gene>
    <name evidence="1" type="ORF">GmarT_44220</name>
</gene>
<evidence type="ECO:0008006" key="3">
    <source>
        <dbReference type="Google" id="ProtNLM"/>
    </source>
</evidence>
<accession>A0ABX5YSI7</accession>
<dbReference type="Pfam" id="PF14094">
    <property type="entry name" value="DUF4272"/>
    <property type="match status" value="1"/>
</dbReference>
<dbReference type="EMBL" id="CP042910">
    <property type="protein sequence ID" value="QEG18532.1"/>
    <property type="molecule type" value="Genomic_DNA"/>
</dbReference>